<dbReference type="SUPFAM" id="SSF53254">
    <property type="entry name" value="Phosphoglycerate mutase-like"/>
    <property type="match status" value="1"/>
</dbReference>
<dbReference type="InterPro" id="IPR029033">
    <property type="entry name" value="His_PPase_superfam"/>
</dbReference>
<sequence length="212" mass="24007">MPLREVYFVRHGESHSNAGGITLPHADIPLNETGRAQAVELIDRLPSTPSRILSSPFVRAFDTARPYARKTRVEVEQQRLLQEFDMIDPSLIAGMNQVQRKPIADAYWRDADPRKQMGENAESFSVFAYRVTSFISDALVSLPHNTVCFGHGIWMGMLAWQLLEFPAVTSDDMRLFRRFQSGFPMPNGVIYVLRELTPGEWALRLSNSSGHT</sequence>
<dbReference type="Gene3D" id="3.40.50.1240">
    <property type="entry name" value="Phosphoglycerate mutase-like"/>
    <property type="match status" value="1"/>
</dbReference>
<dbReference type="CDD" id="cd07067">
    <property type="entry name" value="HP_PGM_like"/>
    <property type="match status" value="1"/>
</dbReference>
<evidence type="ECO:0000313" key="1">
    <source>
        <dbReference type="EMBL" id="MCD9096506.1"/>
    </source>
</evidence>
<evidence type="ECO:0000313" key="2">
    <source>
        <dbReference type="Proteomes" id="UP001430360"/>
    </source>
</evidence>
<proteinExistence type="predicted"/>
<accession>A0ABS8UCQ0</accession>
<comment type="caution">
    <text evidence="1">The sequence shown here is derived from an EMBL/GenBank/DDBJ whole genome shotgun (WGS) entry which is preliminary data.</text>
</comment>
<name>A0ABS8UCQ0_9GAMM</name>
<dbReference type="Proteomes" id="UP001430360">
    <property type="component" value="Unassembled WGS sequence"/>
</dbReference>
<dbReference type="PANTHER" id="PTHR48100">
    <property type="entry name" value="BROAD-SPECIFICITY PHOSPHATASE YOR283W-RELATED"/>
    <property type="match status" value="1"/>
</dbReference>
<dbReference type="EMBL" id="JAJQKU010000002">
    <property type="protein sequence ID" value="MCD9096506.1"/>
    <property type="molecule type" value="Genomic_DNA"/>
</dbReference>
<reference evidence="1" key="2">
    <citation type="journal article" date="2022" name="Syst. Appl. Microbiol.">
        <title>Physiological and genomic characterisation of Luteimonas fraxinea sp. nov., a bacterial species associated with trees tolerant to ash dieback.</title>
        <authorList>
            <person name="Ulrich K."/>
            <person name="Becker R."/>
            <person name="Behrendt U."/>
            <person name="Kube M."/>
            <person name="Schneck V."/>
            <person name="Ulrich A."/>
        </authorList>
    </citation>
    <scope>NUCLEOTIDE SEQUENCE</scope>
    <source>
        <strain evidence="1">A1P009</strain>
    </source>
</reference>
<protein>
    <submittedName>
        <fullName evidence="1">Histidine phosphatase family protein</fullName>
    </submittedName>
</protein>
<dbReference type="RefSeq" id="WP_232136156.1">
    <property type="nucleotide sequence ID" value="NZ_JAJQKU010000002.1"/>
</dbReference>
<reference evidence="1" key="1">
    <citation type="submission" date="2021-12" db="EMBL/GenBank/DDBJ databases">
        <authorList>
            <person name="Ulrich A."/>
        </authorList>
    </citation>
    <scope>NUCLEOTIDE SEQUENCE</scope>
    <source>
        <strain evidence="1">A1P009</strain>
    </source>
</reference>
<dbReference type="Pfam" id="PF00300">
    <property type="entry name" value="His_Phos_1"/>
    <property type="match status" value="1"/>
</dbReference>
<dbReference type="InterPro" id="IPR013078">
    <property type="entry name" value="His_Pase_superF_clade-1"/>
</dbReference>
<dbReference type="PANTHER" id="PTHR48100:SF1">
    <property type="entry name" value="HISTIDINE PHOSPHATASE FAMILY PROTEIN-RELATED"/>
    <property type="match status" value="1"/>
</dbReference>
<dbReference type="InterPro" id="IPR050275">
    <property type="entry name" value="PGM_Phosphatase"/>
</dbReference>
<organism evidence="1 2">
    <name type="scientific">Luteimonas fraxinea</name>
    <dbReference type="NCBI Taxonomy" id="2901869"/>
    <lineage>
        <taxon>Bacteria</taxon>
        <taxon>Pseudomonadati</taxon>
        <taxon>Pseudomonadota</taxon>
        <taxon>Gammaproteobacteria</taxon>
        <taxon>Lysobacterales</taxon>
        <taxon>Lysobacteraceae</taxon>
        <taxon>Luteimonas</taxon>
    </lineage>
</organism>
<keyword evidence="2" id="KW-1185">Reference proteome</keyword>
<gene>
    <name evidence="1" type="ORF">LTT95_06080</name>
</gene>
<dbReference type="SMART" id="SM00855">
    <property type="entry name" value="PGAM"/>
    <property type="match status" value="1"/>
</dbReference>